<reference evidence="2 3" key="1">
    <citation type="submission" date="2015-01" db="EMBL/GenBank/DDBJ databases">
        <title>Draft genome of Vibrio mytili type strain CAIM 528.</title>
        <authorList>
            <person name="Gonzalez-Castillo A."/>
            <person name="Gomez-Gil B."/>
            <person name="Enciso-Ibarra J."/>
        </authorList>
    </citation>
    <scope>NUCLEOTIDE SEQUENCE [LARGE SCALE GENOMIC DNA]</scope>
    <source>
        <strain evidence="2 3">CAIM 528</strain>
    </source>
</reference>
<protein>
    <recommendedName>
        <fullName evidence="4">Lipoprotein</fullName>
    </recommendedName>
</protein>
<evidence type="ECO:0000313" key="3">
    <source>
        <dbReference type="Proteomes" id="UP000031977"/>
    </source>
</evidence>
<evidence type="ECO:0000256" key="1">
    <source>
        <dbReference type="SAM" id="SignalP"/>
    </source>
</evidence>
<keyword evidence="1" id="KW-0732">Signal</keyword>
<keyword evidence="3" id="KW-1185">Reference proteome</keyword>
<dbReference type="RefSeq" id="WP_041156251.1">
    <property type="nucleotide sequence ID" value="NZ_CBCRVP010000020.1"/>
</dbReference>
<dbReference type="OrthoDB" id="5757567at2"/>
<accession>A0A0C3HQ01</accession>
<dbReference type="AlphaFoldDB" id="A0A0C3HQ01"/>
<name>A0A0C3HQ01_9VIBR</name>
<sequence>MKKTTLLAPAALLFLAGCSTTDFYQVKSQFRVNDAGEAPASVTRARGFDTAFDSIQVIAVKAPDRCISETETQSTGRATSGSTVMKTECGVEMAQIERELAKAGYSVISWKILENQMAASKTHLEAAKSLDADALFQINSLERTTSAKGQDARWDRRYYKSDAKGVLGAPASVKEGTANQLNYIADLEEKAILPSSDALSATINANVTLVANARNIWFYDWNHQEAIAKDGVIEHYSLVRCSDESDYYRCLPYMAKKEQSNDDGLVQGSSQGFSRNVNLEDKKRFKQDQLMKEVISDMVKNFSR</sequence>
<evidence type="ECO:0008006" key="4">
    <source>
        <dbReference type="Google" id="ProtNLM"/>
    </source>
</evidence>
<evidence type="ECO:0000313" key="2">
    <source>
        <dbReference type="EMBL" id="KIN10196.1"/>
    </source>
</evidence>
<feature type="chain" id="PRO_5002165508" description="Lipoprotein" evidence="1">
    <location>
        <begin position="25"/>
        <end position="304"/>
    </location>
</feature>
<dbReference type="Proteomes" id="UP000031977">
    <property type="component" value="Unassembled WGS sequence"/>
</dbReference>
<organism evidence="2 3">
    <name type="scientific">Vibrio mytili</name>
    <dbReference type="NCBI Taxonomy" id="50718"/>
    <lineage>
        <taxon>Bacteria</taxon>
        <taxon>Pseudomonadati</taxon>
        <taxon>Pseudomonadota</taxon>
        <taxon>Gammaproteobacteria</taxon>
        <taxon>Vibrionales</taxon>
        <taxon>Vibrionaceae</taxon>
        <taxon>Vibrio</taxon>
    </lineage>
</organism>
<dbReference type="PROSITE" id="PS51257">
    <property type="entry name" value="PROKAR_LIPOPROTEIN"/>
    <property type="match status" value="1"/>
</dbReference>
<proteinExistence type="predicted"/>
<feature type="signal peptide" evidence="1">
    <location>
        <begin position="1"/>
        <end position="24"/>
    </location>
</feature>
<gene>
    <name evidence="2" type="ORF">SU60_15175</name>
</gene>
<comment type="caution">
    <text evidence="2">The sequence shown here is derived from an EMBL/GenBank/DDBJ whole genome shotgun (WGS) entry which is preliminary data.</text>
</comment>
<dbReference type="EMBL" id="JXOK01000058">
    <property type="protein sequence ID" value="KIN10196.1"/>
    <property type="molecule type" value="Genomic_DNA"/>
</dbReference>